<dbReference type="GO" id="GO:0006303">
    <property type="term" value="P:double-strand break repair via nonhomologous end joining"/>
    <property type="evidence" value="ECO:0007669"/>
    <property type="project" value="TreeGrafter"/>
</dbReference>
<keyword evidence="7 15" id="KW-0547">Nucleotide-binding</keyword>
<dbReference type="GO" id="GO:0071897">
    <property type="term" value="P:DNA biosynthetic process"/>
    <property type="evidence" value="ECO:0007669"/>
    <property type="project" value="InterPro"/>
</dbReference>
<dbReference type="GO" id="GO:0032807">
    <property type="term" value="C:DNA ligase IV complex"/>
    <property type="evidence" value="ECO:0007669"/>
    <property type="project" value="TreeGrafter"/>
</dbReference>
<dbReference type="SUPFAM" id="SSF50249">
    <property type="entry name" value="Nucleic acid-binding proteins"/>
    <property type="match status" value="1"/>
</dbReference>
<dbReference type="Gene3D" id="3.30.470.30">
    <property type="entry name" value="DNA ligase/mRNA capping enzyme"/>
    <property type="match status" value="1"/>
</dbReference>
<evidence type="ECO:0000259" key="18">
    <source>
        <dbReference type="PROSITE" id="PS50160"/>
    </source>
</evidence>
<dbReference type="GO" id="GO:0003677">
    <property type="term" value="F:DNA binding"/>
    <property type="evidence" value="ECO:0007669"/>
    <property type="project" value="InterPro"/>
</dbReference>
<dbReference type="InterPro" id="IPR016059">
    <property type="entry name" value="DNA_ligase_ATP-dep_CS"/>
</dbReference>
<evidence type="ECO:0000259" key="19">
    <source>
        <dbReference type="PROSITE" id="PS50172"/>
    </source>
</evidence>
<feature type="domain" description="ATP-dependent DNA ligase family profile" evidence="18">
    <location>
        <begin position="392"/>
        <end position="563"/>
    </location>
</feature>
<dbReference type="GO" id="GO:0006297">
    <property type="term" value="P:nucleotide-excision repair, DNA gap filling"/>
    <property type="evidence" value="ECO:0007669"/>
    <property type="project" value="TreeGrafter"/>
</dbReference>
<keyword evidence="13" id="KW-0539">Nucleus</keyword>
<dbReference type="Proteomes" id="UP001497525">
    <property type="component" value="Unassembled WGS sequence"/>
</dbReference>
<evidence type="ECO:0000256" key="3">
    <source>
        <dbReference type="ARBA" id="ARBA00007572"/>
    </source>
</evidence>
<keyword evidence="4 15" id="KW-0436">Ligase</keyword>
<evidence type="ECO:0000256" key="15">
    <source>
        <dbReference type="RuleBase" id="RU000617"/>
    </source>
</evidence>
<comment type="caution">
    <text evidence="20">The sequence shown here is derived from an EMBL/GenBank/DDBJ whole genome shotgun (WGS) entry which is preliminary data.</text>
</comment>
<dbReference type="Pfam" id="PF04679">
    <property type="entry name" value="DNA_ligase_A_C"/>
    <property type="match status" value="1"/>
</dbReference>
<comment type="subcellular location">
    <subcellularLocation>
        <location evidence="2">Nucleus</location>
    </subcellularLocation>
</comment>
<dbReference type="InterPro" id="IPR036420">
    <property type="entry name" value="BRCT_dom_sf"/>
</dbReference>
<reference evidence="20" key="1">
    <citation type="submission" date="2024-06" db="EMBL/GenBank/DDBJ databases">
        <authorList>
            <person name="Liu X."/>
            <person name="Lenzi L."/>
            <person name="Haldenby T S."/>
            <person name="Uol C."/>
        </authorList>
    </citation>
    <scope>NUCLEOTIDE SEQUENCE</scope>
</reference>
<comment type="catalytic activity">
    <reaction evidence="14 15">
        <text>ATP + (deoxyribonucleotide)n-3'-hydroxyl + 5'-phospho-(deoxyribonucleotide)m = (deoxyribonucleotide)n+m + AMP + diphosphate.</text>
        <dbReference type="EC" id="6.5.1.1"/>
    </reaction>
</comment>
<dbReference type="CDD" id="cd07968">
    <property type="entry name" value="OBF_DNA_ligase_IV"/>
    <property type="match status" value="1"/>
</dbReference>
<evidence type="ECO:0000256" key="6">
    <source>
        <dbReference type="ARBA" id="ARBA00022737"/>
    </source>
</evidence>
<accession>A0AAV2T6R5</accession>
<evidence type="ECO:0000256" key="9">
    <source>
        <dbReference type="ARBA" id="ARBA00022840"/>
    </source>
</evidence>
<dbReference type="EC" id="6.5.1.1" evidence="15"/>
<dbReference type="InterPro" id="IPR012340">
    <property type="entry name" value="NA-bd_OB-fold"/>
</dbReference>
<keyword evidence="10" id="KW-0460">Magnesium</keyword>
<feature type="region of interest" description="Disordered" evidence="17">
    <location>
        <begin position="907"/>
        <end position="937"/>
    </location>
</feature>
<dbReference type="Gene3D" id="1.10.3260.10">
    <property type="entry name" value="DNA ligase, ATP-dependent, N-terminal domain"/>
    <property type="match status" value="1"/>
</dbReference>
<dbReference type="Gene3D" id="3.40.50.10190">
    <property type="entry name" value="BRCT domain"/>
    <property type="match status" value="1"/>
</dbReference>
<evidence type="ECO:0000256" key="13">
    <source>
        <dbReference type="ARBA" id="ARBA00023242"/>
    </source>
</evidence>
<feature type="domain" description="BRCT" evidence="19">
    <location>
        <begin position="791"/>
        <end position="884"/>
    </location>
</feature>
<evidence type="ECO:0000256" key="17">
    <source>
        <dbReference type="SAM" id="MobiDB-lite"/>
    </source>
</evidence>
<dbReference type="NCBIfam" id="TIGR00574">
    <property type="entry name" value="dnl1"/>
    <property type="match status" value="1"/>
</dbReference>
<evidence type="ECO:0000256" key="8">
    <source>
        <dbReference type="ARBA" id="ARBA00022763"/>
    </source>
</evidence>
<dbReference type="PANTHER" id="PTHR45997:SF1">
    <property type="entry name" value="DNA LIGASE 4"/>
    <property type="match status" value="1"/>
</dbReference>
<evidence type="ECO:0000256" key="16">
    <source>
        <dbReference type="RuleBase" id="RU004196"/>
    </source>
</evidence>
<evidence type="ECO:0000313" key="20">
    <source>
        <dbReference type="EMBL" id="CAL5130993.1"/>
    </source>
</evidence>
<sequence length="1100" mass="121251">MDVVNESDHIAKKVSFSTCCHLFDKLKTTSGTKAKKAILSRFVELWERQYATIPLASTSRPGAGRASFYPVLRLLLPQFDRARPAYGLRETSLARLYIKAFGIAPNGADAERLTHSHQVVSSTHKNVDFADVLYEVVKNRCREDSVLFLKDTHDLLDNLANSELPNDRLTHMNSLIRLATATEQKWIVRFIVRRESGCGLSGNSILQCLHPAALGLWDVTQDLIMLCQRIADIDPHSASTVEPSTAAPEVSLFVPFRPMLCERANGPDLLCSSALQLCSFGMDDLSDARLLLETKYDGERVQVHKSGNTYRYWSRNCLEWTASYGGDGNSGEGSLTPRLHSAFASHVQDCILDGEMMAFNTWTNCLVPKTAGFDVKRAAKQDDLFTDLSKSDEWENYQPCLIAFDLLYLNGEVLTNKPLIDRKHLLAEVFGKDPSANSVDADTIRSDNEQSPLLCPPPLSVLEGTVYLSGWCRAPISVDIVTKVFNNLMDYRQEGLAAKLAIGMAPYLPGRRLRGGWWKLKPDYVAGLLEDLDCLVVGGYYASGSHHTGKQAKIAEFLCAVRGEDIKTDDNSPSLPCFLSFCRVSNGLTNKMLKQIDEKLSAYWRPFDRKNPNSGFTEWLRVTLEKPDVWVAPQHSIALQIHASELVASGAYAAGLTGRFPRVVALRDDKSWQDCLTMAELSQLNTKTAGKLAVKRIRVDAGDEDSQGGEGTETKDLSSSQSESSTPQQHMDTDGPSSRPSGSTQKRRNFFGAPRASSTPIKRLRALGAALKSGGDSRGISALFTEEEAEKPAKYLEGLELCVILSSDAGSDLKSQLESHIRAAGGTVVQNPSRKTFCIVADKLTARTRNLIAGAKESYNIARVEWLLSSKAVNSLIAWKPTDLISMNSATASRLADQCDRFGDSFTEPVDTSSSRQLFSHMDSLSESSTSDTLSRKELKKPCEEEFGNDPSIVGALFGCNVMFLQLHPPVQPALSIGNLEIPRDETQFDSAELLTIDFRRLGAHVLDSLDVEISESENQKSVDIVCDKLSSSAVDGLTSVHFVILANPDPNVSAFLAQLRKEIAARQRLSPDCIYFVDQSWAVQCVEQQTLCVEEGHLF</sequence>
<proteinExistence type="inferred from homology"/>
<evidence type="ECO:0000256" key="1">
    <source>
        <dbReference type="ARBA" id="ARBA00001946"/>
    </source>
</evidence>
<dbReference type="GO" id="GO:0005958">
    <property type="term" value="C:DNA-dependent protein kinase-DNA ligase 4 complex"/>
    <property type="evidence" value="ECO:0007669"/>
    <property type="project" value="TreeGrafter"/>
</dbReference>
<gene>
    <name evidence="20" type="ORF">CDAUBV1_LOCUS3189</name>
</gene>
<dbReference type="GO" id="GO:0005524">
    <property type="term" value="F:ATP binding"/>
    <property type="evidence" value="ECO:0007669"/>
    <property type="project" value="UniProtKB-KW"/>
</dbReference>
<dbReference type="InterPro" id="IPR000977">
    <property type="entry name" value="DNA_ligase_ATP-dep"/>
</dbReference>
<dbReference type="AlphaFoldDB" id="A0AAV2T6R5"/>
<evidence type="ECO:0000256" key="10">
    <source>
        <dbReference type="ARBA" id="ARBA00022842"/>
    </source>
</evidence>
<evidence type="ECO:0000256" key="14">
    <source>
        <dbReference type="ARBA" id="ARBA00034003"/>
    </source>
</evidence>
<dbReference type="PROSITE" id="PS00697">
    <property type="entry name" value="DNA_LIGASE_A1"/>
    <property type="match status" value="1"/>
</dbReference>
<dbReference type="GO" id="GO:0046872">
    <property type="term" value="F:metal ion binding"/>
    <property type="evidence" value="ECO:0007669"/>
    <property type="project" value="UniProtKB-KW"/>
</dbReference>
<dbReference type="PROSITE" id="PS50160">
    <property type="entry name" value="DNA_LIGASE_A3"/>
    <property type="match status" value="1"/>
</dbReference>
<keyword evidence="9 15" id="KW-0067">ATP-binding</keyword>
<protein>
    <recommendedName>
        <fullName evidence="15">DNA ligase</fullName>
        <ecNumber evidence="15">6.5.1.1</ecNumber>
    </recommendedName>
</protein>
<dbReference type="Pfam" id="PF01068">
    <property type="entry name" value="DNA_ligase_A_M"/>
    <property type="match status" value="1"/>
</dbReference>
<keyword evidence="12 15" id="KW-0234">DNA repair</keyword>
<evidence type="ECO:0000256" key="4">
    <source>
        <dbReference type="ARBA" id="ARBA00022598"/>
    </source>
</evidence>
<dbReference type="Gene3D" id="2.40.50.140">
    <property type="entry name" value="Nucleic acid-binding proteins"/>
    <property type="match status" value="1"/>
</dbReference>
<feature type="compositionally biased region" description="Polar residues" evidence="17">
    <location>
        <begin position="726"/>
        <end position="744"/>
    </location>
</feature>
<evidence type="ECO:0000256" key="2">
    <source>
        <dbReference type="ARBA" id="ARBA00004123"/>
    </source>
</evidence>
<dbReference type="SUPFAM" id="SSF56091">
    <property type="entry name" value="DNA ligase/mRNA capping enzyme, catalytic domain"/>
    <property type="match status" value="1"/>
</dbReference>
<comment type="similarity">
    <text evidence="3 16">Belongs to the ATP-dependent DNA ligase family.</text>
</comment>
<dbReference type="SMART" id="SM00292">
    <property type="entry name" value="BRCT"/>
    <property type="match status" value="1"/>
</dbReference>
<dbReference type="Pfam" id="PF04675">
    <property type="entry name" value="DNA_ligase_A_N"/>
    <property type="match status" value="1"/>
</dbReference>
<dbReference type="Pfam" id="PF00533">
    <property type="entry name" value="BRCT"/>
    <property type="match status" value="1"/>
</dbReference>
<evidence type="ECO:0000313" key="21">
    <source>
        <dbReference type="Proteomes" id="UP001497525"/>
    </source>
</evidence>
<dbReference type="PANTHER" id="PTHR45997">
    <property type="entry name" value="DNA LIGASE 4"/>
    <property type="match status" value="1"/>
</dbReference>
<feature type="compositionally biased region" description="Low complexity" evidence="17">
    <location>
        <begin position="923"/>
        <end position="933"/>
    </location>
</feature>
<dbReference type="InterPro" id="IPR029710">
    <property type="entry name" value="LIG4"/>
</dbReference>
<dbReference type="InterPro" id="IPR036599">
    <property type="entry name" value="DNA_ligase_N_sf"/>
</dbReference>
<organism evidence="20 21">
    <name type="scientific">Calicophoron daubneyi</name>
    <name type="common">Rumen fluke</name>
    <name type="synonym">Paramphistomum daubneyi</name>
    <dbReference type="NCBI Taxonomy" id="300641"/>
    <lineage>
        <taxon>Eukaryota</taxon>
        <taxon>Metazoa</taxon>
        <taxon>Spiralia</taxon>
        <taxon>Lophotrochozoa</taxon>
        <taxon>Platyhelminthes</taxon>
        <taxon>Trematoda</taxon>
        <taxon>Digenea</taxon>
        <taxon>Plagiorchiida</taxon>
        <taxon>Pronocephalata</taxon>
        <taxon>Paramphistomoidea</taxon>
        <taxon>Paramphistomidae</taxon>
        <taxon>Calicophoron</taxon>
    </lineage>
</organism>
<keyword evidence="5" id="KW-0479">Metal-binding</keyword>
<dbReference type="CDD" id="cd07903">
    <property type="entry name" value="Adenylation_DNA_ligase_IV"/>
    <property type="match status" value="1"/>
</dbReference>
<name>A0AAV2T6R5_CALDB</name>
<evidence type="ECO:0000256" key="11">
    <source>
        <dbReference type="ARBA" id="ARBA00023172"/>
    </source>
</evidence>
<dbReference type="InterPro" id="IPR012310">
    <property type="entry name" value="DNA_ligase_ATP-dep_cent"/>
</dbReference>
<comment type="cofactor">
    <cofactor evidence="1">
        <name>Mg(2+)</name>
        <dbReference type="ChEBI" id="CHEBI:18420"/>
    </cofactor>
</comment>
<evidence type="ECO:0000256" key="5">
    <source>
        <dbReference type="ARBA" id="ARBA00022723"/>
    </source>
</evidence>
<dbReference type="SUPFAM" id="SSF52113">
    <property type="entry name" value="BRCT domain"/>
    <property type="match status" value="1"/>
</dbReference>
<keyword evidence="8 15" id="KW-0227">DNA damage</keyword>
<evidence type="ECO:0000256" key="7">
    <source>
        <dbReference type="ARBA" id="ARBA00022741"/>
    </source>
</evidence>
<dbReference type="PROSITE" id="PS50172">
    <property type="entry name" value="BRCT"/>
    <property type="match status" value="1"/>
</dbReference>
<evidence type="ECO:0000256" key="12">
    <source>
        <dbReference type="ARBA" id="ARBA00023204"/>
    </source>
</evidence>
<dbReference type="InterPro" id="IPR001357">
    <property type="entry name" value="BRCT_dom"/>
</dbReference>
<keyword evidence="6" id="KW-0677">Repeat</keyword>
<dbReference type="InterPro" id="IPR044125">
    <property type="entry name" value="Adenylation_DNA_ligase_IV"/>
</dbReference>
<dbReference type="InterPro" id="IPR012308">
    <property type="entry name" value="DNA_ligase_ATP-dep_N"/>
</dbReference>
<dbReference type="EMBL" id="CAXLJL010000079">
    <property type="protein sequence ID" value="CAL5130993.1"/>
    <property type="molecule type" value="Genomic_DNA"/>
</dbReference>
<feature type="region of interest" description="Disordered" evidence="17">
    <location>
        <begin position="700"/>
        <end position="757"/>
    </location>
</feature>
<dbReference type="InterPro" id="IPR012309">
    <property type="entry name" value="DNA_ligase_ATP-dep_C"/>
</dbReference>
<dbReference type="GO" id="GO:0006310">
    <property type="term" value="P:DNA recombination"/>
    <property type="evidence" value="ECO:0007669"/>
    <property type="project" value="UniProtKB-KW"/>
</dbReference>
<dbReference type="GO" id="GO:0003910">
    <property type="term" value="F:DNA ligase (ATP) activity"/>
    <property type="evidence" value="ECO:0007669"/>
    <property type="project" value="UniProtKB-EC"/>
</dbReference>
<keyword evidence="11 15" id="KW-0233">DNA recombination</keyword>